<feature type="compositionally biased region" description="Polar residues" evidence="5">
    <location>
        <begin position="1"/>
        <end position="22"/>
    </location>
</feature>
<sequence length="251" mass="29895">MHCTNVENEQTSKSNRQSSETLPTIRKRIQKRTEKGLIDATFKQLYKQNKLDEIVTKAQENNESIYEEYDEIKIHGTTWKINDNVIIRNGDDFIEDYVGTIQKICSVLEPSSKKLICLCKVQWYMRKSDIIIHKPRARQWIGTQEVFSTKTNNYILAQTIMQKCTIVDCEEFVNMQKCDSTAYFNRLEWDVENKKFTNMNKIQLYCLCQQPWNPELNYIQCDKCKKWYHFQCVDLVIECYDDKDYICGYCN</sequence>
<evidence type="ECO:0000256" key="1">
    <source>
        <dbReference type="ARBA" id="ARBA00022723"/>
    </source>
</evidence>
<dbReference type="OrthoDB" id="436852at2759"/>
<keyword evidence="2 4" id="KW-0863">Zinc-finger</keyword>
<dbReference type="PROSITE" id="PS01359">
    <property type="entry name" value="ZF_PHD_1"/>
    <property type="match status" value="1"/>
</dbReference>
<dbReference type="InterPro" id="IPR019787">
    <property type="entry name" value="Znf_PHD-finger"/>
</dbReference>
<dbReference type="AlphaFoldDB" id="A0A8S1QZ80"/>
<evidence type="ECO:0000256" key="4">
    <source>
        <dbReference type="PROSITE-ProRule" id="PRU00146"/>
    </source>
</evidence>
<evidence type="ECO:0000313" key="9">
    <source>
        <dbReference type="Proteomes" id="UP000692954"/>
    </source>
</evidence>
<comment type="caution">
    <text evidence="8">The sequence shown here is derived from an EMBL/GenBank/DDBJ whole genome shotgun (WGS) entry which is preliminary data.</text>
</comment>
<dbReference type="Pfam" id="PF01426">
    <property type="entry name" value="BAH"/>
    <property type="match status" value="1"/>
</dbReference>
<evidence type="ECO:0000313" key="8">
    <source>
        <dbReference type="EMBL" id="CAD8120535.1"/>
    </source>
</evidence>
<keyword evidence="1" id="KW-0479">Metal-binding</keyword>
<dbReference type="Proteomes" id="UP000692954">
    <property type="component" value="Unassembled WGS sequence"/>
</dbReference>
<dbReference type="Pfam" id="PF00628">
    <property type="entry name" value="PHD"/>
    <property type="match status" value="1"/>
</dbReference>
<evidence type="ECO:0000259" key="7">
    <source>
        <dbReference type="PROSITE" id="PS51038"/>
    </source>
</evidence>
<dbReference type="PROSITE" id="PS50016">
    <property type="entry name" value="ZF_PHD_2"/>
    <property type="match status" value="1"/>
</dbReference>
<proteinExistence type="predicted"/>
<evidence type="ECO:0000256" key="5">
    <source>
        <dbReference type="SAM" id="MobiDB-lite"/>
    </source>
</evidence>
<evidence type="ECO:0000256" key="2">
    <source>
        <dbReference type="ARBA" id="ARBA00022771"/>
    </source>
</evidence>
<feature type="domain" description="PHD-type" evidence="6">
    <location>
        <begin position="203"/>
        <end position="251"/>
    </location>
</feature>
<dbReference type="InterPro" id="IPR019786">
    <property type="entry name" value="Zinc_finger_PHD-type_CS"/>
</dbReference>
<feature type="domain" description="BAH" evidence="7">
    <location>
        <begin position="77"/>
        <end position="200"/>
    </location>
</feature>
<reference evidence="8" key="1">
    <citation type="submission" date="2021-01" db="EMBL/GenBank/DDBJ databases">
        <authorList>
            <consortium name="Genoscope - CEA"/>
            <person name="William W."/>
        </authorList>
    </citation>
    <scope>NUCLEOTIDE SEQUENCE</scope>
</reference>
<dbReference type="PANTHER" id="PTHR46364">
    <property type="entry name" value="OS08G0421900 PROTEIN"/>
    <property type="match status" value="1"/>
</dbReference>
<feature type="region of interest" description="Disordered" evidence="5">
    <location>
        <begin position="1"/>
        <end position="23"/>
    </location>
</feature>
<dbReference type="PROSITE" id="PS51038">
    <property type="entry name" value="BAH"/>
    <property type="match status" value="1"/>
</dbReference>
<name>A0A8S1QZ80_9CILI</name>
<gene>
    <name evidence="8" type="ORF">PSON_ATCC_30995.1.T1260174</name>
</gene>
<keyword evidence="3" id="KW-0862">Zinc</keyword>
<evidence type="ECO:0008006" key="10">
    <source>
        <dbReference type="Google" id="ProtNLM"/>
    </source>
</evidence>
<protein>
    <recommendedName>
        <fullName evidence="10">BAH domain-containing protein</fullName>
    </recommendedName>
</protein>
<dbReference type="SMART" id="SM00249">
    <property type="entry name" value="PHD"/>
    <property type="match status" value="1"/>
</dbReference>
<dbReference type="EMBL" id="CAJJDN010000126">
    <property type="protein sequence ID" value="CAD8120535.1"/>
    <property type="molecule type" value="Genomic_DNA"/>
</dbReference>
<dbReference type="GO" id="GO:0003682">
    <property type="term" value="F:chromatin binding"/>
    <property type="evidence" value="ECO:0007669"/>
    <property type="project" value="InterPro"/>
</dbReference>
<dbReference type="InterPro" id="IPR001965">
    <property type="entry name" value="Znf_PHD"/>
</dbReference>
<dbReference type="GO" id="GO:0008270">
    <property type="term" value="F:zinc ion binding"/>
    <property type="evidence" value="ECO:0007669"/>
    <property type="project" value="UniProtKB-KW"/>
</dbReference>
<organism evidence="8 9">
    <name type="scientific">Paramecium sonneborni</name>
    <dbReference type="NCBI Taxonomy" id="65129"/>
    <lineage>
        <taxon>Eukaryota</taxon>
        <taxon>Sar</taxon>
        <taxon>Alveolata</taxon>
        <taxon>Ciliophora</taxon>
        <taxon>Intramacronucleata</taxon>
        <taxon>Oligohymenophorea</taxon>
        <taxon>Peniculida</taxon>
        <taxon>Parameciidae</taxon>
        <taxon>Paramecium</taxon>
    </lineage>
</organism>
<dbReference type="InterPro" id="IPR001025">
    <property type="entry name" value="BAH_dom"/>
</dbReference>
<keyword evidence="9" id="KW-1185">Reference proteome</keyword>
<evidence type="ECO:0000256" key="3">
    <source>
        <dbReference type="ARBA" id="ARBA00022833"/>
    </source>
</evidence>
<evidence type="ECO:0000259" key="6">
    <source>
        <dbReference type="PROSITE" id="PS50016"/>
    </source>
</evidence>
<accession>A0A8S1QZ80</accession>